<evidence type="ECO:0000313" key="5">
    <source>
        <dbReference type="Proteomes" id="UP000054560"/>
    </source>
</evidence>
<proteinExistence type="predicted"/>
<dbReference type="PROSITE" id="PS00036">
    <property type="entry name" value="BZIP_BASIC"/>
    <property type="match status" value="1"/>
</dbReference>
<evidence type="ECO:0000313" key="4">
    <source>
        <dbReference type="EMBL" id="KNC75348.1"/>
    </source>
</evidence>
<dbReference type="GO" id="GO:0003700">
    <property type="term" value="F:DNA-binding transcription factor activity"/>
    <property type="evidence" value="ECO:0007669"/>
    <property type="project" value="InterPro"/>
</dbReference>
<keyword evidence="1" id="KW-0175">Coiled coil</keyword>
<name>A0A0L0FH17_9EUKA</name>
<feature type="compositionally biased region" description="Polar residues" evidence="2">
    <location>
        <begin position="92"/>
        <end position="127"/>
    </location>
</feature>
<dbReference type="InterPro" id="IPR004827">
    <property type="entry name" value="bZIP"/>
</dbReference>
<reference evidence="4 5" key="1">
    <citation type="submission" date="2011-02" db="EMBL/GenBank/DDBJ databases">
        <title>The Genome Sequence of Sphaeroforma arctica JP610.</title>
        <authorList>
            <consortium name="The Broad Institute Genome Sequencing Platform"/>
            <person name="Russ C."/>
            <person name="Cuomo C."/>
            <person name="Young S.K."/>
            <person name="Zeng Q."/>
            <person name="Gargeya S."/>
            <person name="Alvarado L."/>
            <person name="Berlin A."/>
            <person name="Chapman S.B."/>
            <person name="Chen Z."/>
            <person name="Freedman E."/>
            <person name="Gellesch M."/>
            <person name="Goldberg J."/>
            <person name="Griggs A."/>
            <person name="Gujja S."/>
            <person name="Heilman E."/>
            <person name="Heiman D."/>
            <person name="Howarth C."/>
            <person name="Mehta T."/>
            <person name="Neiman D."/>
            <person name="Pearson M."/>
            <person name="Roberts A."/>
            <person name="Saif S."/>
            <person name="Shea T."/>
            <person name="Shenoy N."/>
            <person name="Sisk P."/>
            <person name="Stolte C."/>
            <person name="Sykes S."/>
            <person name="White J."/>
            <person name="Yandava C."/>
            <person name="Burger G."/>
            <person name="Gray M.W."/>
            <person name="Holland P.W.H."/>
            <person name="King N."/>
            <person name="Lang F.B.F."/>
            <person name="Roger A.J."/>
            <person name="Ruiz-Trillo I."/>
            <person name="Haas B."/>
            <person name="Nusbaum C."/>
            <person name="Birren B."/>
        </authorList>
    </citation>
    <scope>NUCLEOTIDE SEQUENCE [LARGE SCALE GENOMIC DNA]</scope>
    <source>
        <strain evidence="4 5">JP610</strain>
    </source>
</reference>
<dbReference type="RefSeq" id="XP_014149250.1">
    <property type="nucleotide sequence ID" value="XM_014293775.1"/>
</dbReference>
<sequence>MIEKEHQLMFAWTQAGSFVMKEPKMLVYTMFPYLYNLHIEIQTAMALAMCLLTHHVENLEQVGHTSNLSGRQTTQQSTNNNTYQATNHRPRSVSQRSNGITTINNSGSHTPSKSRRQSQALSQSEAQKLTEKIAQIQADIESQADNDQTSTTAQPEPLNASLFLIGLHNKQTLKANREHVQTEEPGAVGETAGVAEHQRTIVEGHENIRTNNETIGGGSVSLALPCAILPPLSVALPEPPDILHSQPNSARHRCHPYRAPDHCKPLMCSQTRPSSTHRQTNGYSFCQRCPPIVCGLQVPPELRTAVTTRRGHRELARDLQNKEAAKKNRKRAKVYSGYLNEVARQLSWENKCRRAELAAAKLKIVRLEAEFSALRLQQHNLNAVLAFEVLSSPLMSSASTPSASAHVRQSPASVPRFAWAQPIQVAPALDLWALDMAMTDASPAATYHYR</sequence>
<dbReference type="GeneID" id="25912628"/>
<feature type="coiled-coil region" evidence="1">
    <location>
        <begin position="350"/>
        <end position="377"/>
    </location>
</feature>
<accession>A0A0L0FH17</accession>
<dbReference type="Proteomes" id="UP000054560">
    <property type="component" value="Unassembled WGS sequence"/>
</dbReference>
<dbReference type="EMBL" id="KQ243686">
    <property type="protein sequence ID" value="KNC75348.1"/>
    <property type="molecule type" value="Genomic_DNA"/>
</dbReference>
<evidence type="ECO:0000256" key="1">
    <source>
        <dbReference type="SAM" id="Coils"/>
    </source>
</evidence>
<gene>
    <name evidence="4" type="ORF">SARC_12124</name>
</gene>
<protein>
    <recommendedName>
        <fullName evidence="3">BZIP domain-containing protein</fullName>
    </recommendedName>
</protein>
<organism evidence="4 5">
    <name type="scientific">Sphaeroforma arctica JP610</name>
    <dbReference type="NCBI Taxonomy" id="667725"/>
    <lineage>
        <taxon>Eukaryota</taxon>
        <taxon>Ichthyosporea</taxon>
        <taxon>Ichthyophonida</taxon>
        <taxon>Sphaeroforma</taxon>
    </lineage>
</organism>
<feature type="domain" description="BZIP" evidence="3">
    <location>
        <begin position="317"/>
        <end position="331"/>
    </location>
</feature>
<evidence type="ECO:0000256" key="2">
    <source>
        <dbReference type="SAM" id="MobiDB-lite"/>
    </source>
</evidence>
<feature type="region of interest" description="Disordered" evidence="2">
    <location>
        <begin position="65"/>
        <end position="129"/>
    </location>
</feature>
<keyword evidence="5" id="KW-1185">Reference proteome</keyword>
<evidence type="ECO:0000259" key="3">
    <source>
        <dbReference type="PROSITE" id="PS00036"/>
    </source>
</evidence>
<feature type="compositionally biased region" description="Low complexity" evidence="2">
    <location>
        <begin position="72"/>
        <end position="87"/>
    </location>
</feature>
<dbReference type="AlphaFoldDB" id="A0A0L0FH17"/>